<dbReference type="InterPro" id="IPR052035">
    <property type="entry name" value="ZnF_BED_domain_contain"/>
</dbReference>
<organism evidence="8 9">
    <name type="scientific">Mucor plumbeus</name>
    <dbReference type="NCBI Taxonomy" id="97098"/>
    <lineage>
        <taxon>Eukaryota</taxon>
        <taxon>Fungi</taxon>
        <taxon>Fungi incertae sedis</taxon>
        <taxon>Mucoromycota</taxon>
        <taxon>Mucoromycotina</taxon>
        <taxon>Mucoromycetes</taxon>
        <taxon>Mucorales</taxon>
        <taxon>Mucorineae</taxon>
        <taxon>Mucoraceae</taxon>
        <taxon>Mucor</taxon>
    </lineage>
</organism>
<dbReference type="InterPro" id="IPR008906">
    <property type="entry name" value="HATC_C_dom"/>
</dbReference>
<evidence type="ECO:0000256" key="3">
    <source>
        <dbReference type="ARBA" id="ARBA00022771"/>
    </source>
</evidence>
<keyword evidence="5" id="KW-0539">Nucleus</keyword>
<evidence type="ECO:0000259" key="7">
    <source>
        <dbReference type="Pfam" id="PF05699"/>
    </source>
</evidence>
<comment type="subcellular location">
    <subcellularLocation>
        <location evidence="1">Nucleus</location>
    </subcellularLocation>
</comment>
<dbReference type="AlphaFoldDB" id="A0A8H7VGG3"/>
<comment type="caution">
    <text evidence="8">The sequence shown here is derived from an EMBL/GenBank/DDBJ whole genome shotgun (WGS) entry which is preliminary data.</text>
</comment>
<evidence type="ECO:0000256" key="4">
    <source>
        <dbReference type="ARBA" id="ARBA00022833"/>
    </source>
</evidence>
<name>A0A8H7VGG3_9FUNG</name>
<evidence type="ECO:0000256" key="6">
    <source>
        <dbReference type="SAM" id="MobiDB-lite"/>
    </source>
</evidence>
<evidence type="ECO:0000256" key="2">
    <source>
        <dbReference type="ARBA" id="ARBA00022723"/>
    </source>
</evidence>
<feature type="domain" description="HAT C-terminal dimerisation" evidence="7">
    <location>
        <begin position="729"/>
        <end position="804"/>
    </location>
</feature>
<evidence type="ECO:0000313" key="8">
    <source>
        <dbReference type="EMBL" id="KAG2215558.1"/>
    </source>
</evidence>
<dbReference type="InterPro" id="IPR012337">
    <property type="entry name" value="RNaseH-like_sf"/>
</dbReference>
<keyword evidence="9" id="KW-1185">Reference proteome</keyword>
<keyword evidence="3" id="KW-0863">Zinc-finger</keyword>
<reference evidence="8" key="1">
    <citation type="submission" date="2020-12" db="EMBL/GenBank/DDBJ databases">
        <title>Metabolic potential, ecology and presence of endohyphal bacteria is reflected in genomic diversity of Mucoromycotina.</title>
        <authorList>
            <person name="Muszewska A."/>
            <person name="Okrasinska A."/>
            <person name="Steczkiewicz K."/>
            <person name="Drgas O."/>
            <person name="Orlowska M."/>
            <person name="Perlinska-Lenart U."/>
            <person name="Aleksandrzak-Piekarczyk T."/>
            <person name="Szatraj K."/>
            <person name="Zielenkiewicz U."/>
            <person name="Pilsyk S."/>
            <person name="Malc E."/>
            <person name="Mieczkowski P."/>
            <person name="Kruszewska J.S."/>
            <person name="Biernat P."/>
            <person name="Pawlowska J."/>
        </authorList>
    </citation>
    <scope>NUCLEOTIDE SEQUENCE</scope>
    <source>
        <strain evidence="8">CBS 226.32</strain>
    </source>
</reference>
<dbReference type="Pfam" id="PF05699">
    <property type="entry name" value="Dimer_Tnp_hAT"/>
    <property type="match status" value="1"/>
</dbReference>
<gene>
    <name evidence="8" type="ORF">INT46_000364</name>
</gene>
<dbReference type="OrthoDB" id="2415281at2759"/>
<dbReference type="GO" id="GO:0046983">
    <property type="term" value="F:protein dimerization activity"/>
    <property type="evidence" value="ECO:0007669"/>
    <property type="project" value="InterPro"/>
</dbReference>
<evidence type="ECO:0000256" key="1">
    <source>
        <dbReference type="ARBA" id="ARBA00004123"/>
    </source>
</evidence>
<accession>A0A8H7VGG3</accession>
<dbReference type="GO" id="GO:0005634">
    <property type="term" value="C:nucleus"/>
    <property type="evidence" value="ECO:0007669"/>
    <property type="project" value="UniProtKB-SubCell"/>
</dbReference>
<dbReference type="SUPFAM" id="SSF53098">
    <property type="entry name" value="Ribonuclease H-like"/>
    <property type="match status" value="1"/>
</dbReference>
<feature type="compositionally biased region" description="Basic and acidic residues" evidence="6">
    <location>
        <begin position="473"/>
        <end position="483"/>
    </location>
</feature>
<dbReference type="GO" id="GO:0008270">
    <property type="term" value="F:zinc ion binding"/>
    <property type="evidence" value="ECO:0007669"/>
    <property type="project" value="UniProtKB-KW"/>
</dbReference>
<dbReference type="PANTHER" id="PTHR46481">
    <property type="entry name" value="ZINC FINGER BED DOMAIN-CONTAINING PROTEIN 4"/>
    <property type="match status" value="1"/>
</dbReference>
<evidence type="ECO:0000313" key="9">
    <source>
        <dbReference type="Proteomes" id="UP000650833"/>
    </source>
</evidence>
<proteinExistence type="predicted"/>
<dbReference type="PANTHER" id="PTHR46481:SF10">
    <property type="entry name" value="ZINC FINGER BED DOMAIN-CONTAINING PROTEIN 39"/>
    <property type="match status" value="1"/>
</dbReference>
<dbReference type="EMBL" id="JAEPRC010000006">
    <property type="protein sequence ID" value="KAG2215558.1"/>
    <property type="molecule type" value="Genomic_DNA"/>
</dbReference>
<dbReference type="Proteomes" id="UP000650833">
    <property type="component" value="Unassembled WGS sequence"/>
</dbReference>
<feature type="compositionally biased region" description="Acidic residues" evidence="6">
    <location>
        <begin position="463"/>
        <end position="472"/>
    </location>
</feature>
<protein>
    <recommendedName>
        <fullName evidence="7">HAT C-terminal dimerisation domain-containing protein</fullName>
    </recommendedName>
</protein>
<sequence length="811" mass="91909">MEPLNTMYNTDVLVVDGMSTVDGLSTASTTRTLVQQLNNVSMGSTTMQRAARQHNDSSTETIMSGTTGQLIPIPFAGNDYNDRNISGTTKQTKSWWGRYGFGVRFDFQIFCTVSRRQANGCRHVLKSSGSSTSSFLSHLASTNSGHGLTFTKHQAIIYAMQDEIEKTKAEAAQLAASASSSTVIPPKSLQEIHQIYLSKLVDPNQSTLDSFIVRVNQETLENNSMPYNRDNFKKLFLEFHIANKLSFSFVEKNQTLQKLINYCVKAPIDSDSKIAKIPSRQSLTTYTINAYYDIKIKVKQILSEQEALNFTTDIWTSEIGSSYMSVTCHFIEKSSFKPMQLTLALRSISHMEHTGENMAKMFINILSEFGCLHLLHCLTADNASNNKKMAKILETISQDQKQFNFNAKKNLIPCFAHVLNLVSKAIIDNGVTKRMSKKDVQNVLENENGDDQNSSDDGHKDEECNDEECNDEESNHVAGDDKEANINEAEYFTETPIEKLRLGCKLIKRRSKLQEAFKNIRNRLQLPKLNLKKDIPTRWNTTKDMVERFLILKDAYNHVVAGSEELRDACYINQEELQYLEKLNDYLDIFYATTLFLCSQRVYTTNIHNNGIIINSINSNSNNSNNSAIINCSNNNDIINIIGGPAKAGQRELIEYLASDDTEDFPIQELFFETCVSDDEENEIITPNNIDINEEGYDGQQSMELSLETSSVVVLDSKYIKNQKLKQNQLWNGMTFARQSLDYWKHYQHKYPNLSRFARKILAIPATSVASERLFSLAKRTVNSNRANLSETNAEYIVLVSCWMKELKEVS</sequence>
<evidence type="ECO:0000256" key="5">
    <source>
        <dbReference type="ARBA" id="ARBA00023242"/>
    </source>
</evidence>
<feature type="region of interest" description="Disordered" evidence="6">
    <location>
        <begin position="444"/>
        <end position="483"/>
    </location>
</feature>
<keyword evidence="2" id="KW-0479">Metal-binding</keyword>
<keyword evidence="4" id="KW-0862">Zinc</keyword>